<protein>
    <submittedName>
        <fullName evidence="2">Gag-Pol polyprotein</fullName>
    </submittedName>
</protein>
<evidence type="ECO:0000313" key="2">
    <source>
        <dbReference type="EMBL" id="KII65233.1"/>
    </source>
</evidence>
<dbReference type="OrthoDB" id="6079421at2759"/>
<dbReference type="Proteomes" id="UP000031668">
    <property type="component" value="Unassembled WGS sequence"/>
</dbReference>
<evidence type="ECO:0000259" key="1">
    <source>
        <dbReference type="PROSITE" id="PS50994"/>
    </source>
</evidence>
<accession>A0A0C2J801</accession>
<dbReference type="PANTHER" id="PTHR37984:SF5">
    <property type="entry name" value="PROTEIN NYNRIN-LIKE"/>
    <property type="match status" value="1"/>
</dbReference>
<dbReference type="InterPro" id="IPR050951">
    <property type="entry name" value="Retrovirus_Pol_polyprotein"/>
</dbReference>
<dbReference type="InterPro" id="IPR054465">
    <property type="entry name" value="Integrase_p58-like_C"/>
</dbReference>
<feature type="domain" description="Integrase catalytic" evidence="1">
    <location>
        <begin position="1"/>
        <end position="134"/>
    </location>
</feature>
<dbReference type="SUPFAM" id="SSF53098">
    <property type="entry name" value="Ribonuclease H-like"/>
    <property type="match status" value="1"/>
</dbReference>
<reference evidence="2 3" key="1">
    <citation type="journal article" date="2014" name="Genome Biol. Evol.">
        <title>The genome of the myxosporean Thelohanellus kitauei shows adaptations to nutrient acquisition within its fish host.</title>
        <authorList>
            <person name="Yang Y."/>
            <person name="Xiong J."/>
            <person name="Zhou Z."/>
            <person name="Huo F."/>
            <person name="Miao W."/>
            <person name="Ran C."/>
            <person name="Liu Y."/>
            <person name="Zhang J."/>
            <person name="Feng J."/>
            <person name="Wang M."/>
            <person name="Wang M."/>
            <person name="Wang L."/>
            <person name="Yao B."/>
        </authorList>
    </citation>
    <scope>NUCLEOTIDE SEQUENCE [LARGE SCALE GENOMIC DNA]</scope>
    <source>
        <strain evidence="2">Wuqing</strain>
    </source>
</reference>
<organism evidence="2 3">
    <name type="scientific">Thelohanellus kitauei</name>
    <name type="common">Myxosporean</name>
    <dbReference type="NCBI Taxonomy" id="669202"/>
    <lineage>
        <taxon>Eukaryota</taxon>
        <taxon>Metazoa</taxon>
        <taxon>Cnidaria</taxon>
        <taxon>Myxozoa</taxon>
        <taxon>Myxosporea</taxon>
        <taxon>Bivalvulida</taxon>
        <taxon>Platysporina</taxon>
        <taxon>Myxobolidae</taxon>
        <taxon>Thelohanellus</taxon>
    </lineage>
</organism>
<name>A0A0C2J801_THEKT</name>
<dbReference type="InterPro" id="IPR012337">
    <property type="entry name" value="RNaseH-like_sf"/>
</dbReference>
<dbReference type="Pfam" id="PF00665">
    <property type="entry name" value="rve"/>
    <property type="match status" value="1"/>
</dbReference>
<dbReference type="EMBL" id="JWZT01003936">
    <property type="protein sequence ID" value="KII65233.1"/>
    <property type="molecule type" value="Genomic_DNA"/>
</dbReference>
<sequence>MVDQFTKWPEAIATKNQDAELTANIFMEKIVARFGVPHKIITDQGRQFESTIFKKLCHGLSIEKARTSAYHPQSNGVAERCVKTLKERLKFLCQDDTFKWDQKLDHALMAIRFSKHCSTGFSPTIPDTKFCSEKIDSWRSESKFINNLKGTLKKIDDRAFQNIQTQQANYSKQYNKHVHEYNINIQDLVARKSIAQGALIKAYVKPAIVTEKISKTNYRVEGLDPPHKSDIIHHNRLKKLKTRCLDAETPKGGDL</sequence>
<proteinExistence type="predicted"/>
<dbReference type="InterPro" id="IPR036397">
    <property type="entry name" value="RNaseH_sf"/>
</dbReference>
<dbReference type="Gene3D" id="3.30.420.10">
    <property type="entry name" value="Ribonuclease H-like superfamily/Ribonuclease H"/>
    <property type="match status" value="1"/>
</dbReference>
<dbReference type="GO" id="GO:0015074">
    <property type="term" value="P:DNA integration"/>
    <property type="evidence" value="ECO:0007669"/>
    <property type="project" value="InterPro"/>
</dbReference>
<dbReference type="GO" id="GO:0003676">
    <property type="term" value="F:nucleic acid binding"/>
    <property type="evidence" value="ECO:0007669"/>
    <property type="project" value="InterPro"/>
</dbReference>
<dbReference type="PROSITE" id="PS50994">
    <property type="entry name" value="INTEGRASE"/>
    <property type="match status" value="1"/>
</dbReference>
<dbReference type="Pfam" id="PF22938">
    <property type="entry name" value="Integrase_p58_C"/>
    <property type="match status" value="1"/>
</dbReference>
<gene>
    <name evidence="2" type="ORF">RF11_00277</name>
</gene>
<dbReference type="AlphaFoldDB" id="A0A0C2J801"/>
<evidence type="ECO:0000313" key="3">
    <source>
        <dbReference type="Proteomes" id="UP000031668"/>
    </source>
</evidence>
<comment type="caution">
    <text evidence="2">The sequence shown here is derived from an EMBL/GenBank/DDBJ whole genome shotgun (WGS) entry which is preliminary data.</text>
</comment>
<dbReference type="PANTHER" id="PTHR37984">
    <property type="entry name" value="PROTEIN CBG26694"/>
    <property type="match status" value="1"/>
</dbReference>
<dbReference type="InterPro" id="IPR001584">
    <property type="entry name" value="Integrase_cat-core"/>
</dbReference>
<keyword evidence="3" id="KW-1185">Reference proteome</keyword>